<dbReference type="SUPFAM" id="SSF52540">
    <property type="entry name" value="P-loop containing nucleoside triphosphate hydrolases"/>
    <property type="match status" value="1"/>
</dbReference>
<dbReference type="Proteomes" id="UP000025245">
    <property type="component" value="Chromosome"/>
</dbReference>
<feature type="transmembrane region" description="Helical" evidence="7">
    <location>
        <begin position="60"/>
        <end position="80"/>
    </location>
</feature>
<dbReference type="CDD" id="cd18547">
    <property type="entry name" value="ABC_6TM_Tm288_like"/>
    <property type="match status" value="1"/>
</dbReference>
<keyword evidence="6 7" id="KW-0472">Membrane</keyword>
<protein>
    <submittedName>
        <fullName evidence="10">Sugar ABC transporter ATP-binding protein</fullName>
    </submittedName>
</protein>
<dbReference type="SUPFAM" id="SSF90123">
    <property type="entry name" value="ABC transporter transmembrane region"/>
    <property type="match status" value="1"/>
</dbReference>
<keyword evidence="2 7" id="KW-0812">Transmembrane</keyword>
<dbReference type="RefSeq" id="WP_016355885.1">
    <property type="nucleotide sequence ID" value="NZ_CP017952.1"/>
</dbReference>
<dbReference type="GO" id="GO:0005524">
    <property type="term" value="F:ATP binding"/>
    <property type="evidence" value="ECO:0007669"/>
    <property type="project" value="UniProtKB-KW"/>
</dbReference>
<feature type="transmembrane region" description="Helical" evidence="7">
    <location>
        <begin position="22"/>
        <end position="48"/>
    </location>
</feature>
<dbReference type="PANTHER" id="PTHR43394:SF1">
    <property type="entry name" value="ATP-BINDING CASSETTE SUB-FAMILY B MEMBER 10, MITOCHONDRIAL"/>
    <property type="match status" value="1"/>
</dbReference>
<accession>A0ABM5QGX1</accession>
<dbReference type="InterPro" id="IPR011527">
    <property type="entry name" value="ABC1_TM_dom"/>
</dbReference>
<dbReference type="Gene3D" id="1.20.1560.10">
    <property type="entry name" value="ABC transporter type 1, transmembrane domain"/>
    <property type="match status" value="1"/>
</dbReference>
<evidence type="ECO:0000313" key="10">
    <source>
        <dbReference type="EMBL" id="AHY15530.1"/>
    </source>
</evidence>
<dbReference type="Gene3D" id="3.40.50.300">
    <property type="entry name" value="P-loop containing nucleotide triphosphate hydrolases"/>
    <property type="match status" value="1"/>
</dbReference>
<feature type="domain" description="ABC transporter" evidence="8">
    <location>
        <begin position="340"/>
        <end position="571"/>
    </location>
</feature>
<evidence type="ECO:0000259" key="9">
    <source>
        <dbReference type="PROSITE" id="PS50929"/>
    </source>
</evidence>
<dbReference type="InterPro" id="IPR017871">
    <property type="entry name" value="ABC_transporter-like_CS"/>
</dbReference>
<reference evidence="10 11" key="1">
    <citation type="journal article" date="2014" name="Genome Announc.">
        <title>Complete Genome Sequence of a Virulent Strain, Streptococcus iniae ISET0901, Isolated from Diseased Tilapia.</title>
        <authorList>
            <person name="Pridgeon J.W."/>
            <person name="Zhang D."/>
            <person name="Zhang L."/>
        </authorList>
    </citation>
    <scope>NUCLEOTIDE SEQUENCE [LARGE SCALE GENOMIC DNA]</scope>
    <source>
        <strain evidence="10 11">ISET0901</strain>
    </source>
</reference>
<dbReference type="InterPro" id="IPR003439">
    <property type="entry name" value="ABC_transporter-like_ATP-bd"/>
</dbReference>
<evidence type="ECO:0000256" key="5">
    <source>
        <dbReference type="ARBA" id="ARBA00022989"/>
    </source>
</evidence>
<dbReference type="CDD" id="cd03254">
    <property type="entry name" value="ABCC_Glucan_exporter_like"/>
    <property type="match status" value="1"/>
</dbReference>
<sequence length="573" mass="63508">MKLKDNHSHKQMIKDLLAFPHLLLASSLLTLAQVILTVYLPILIGRAINLLLESGIDKSLIRLLWTMFIIISINSLIQWINPILYNRLVYRYIADLRLRVFQKIHHLSISDLNCISIGDLVSRVTTDCEQLANGLLLSFNQFLLGLLTIFLTLLSMARINLVMMGLVLILTPLSLVLAGAISSRSYTYFGQQTRTRGQQTQLIEEYIAQESLIQAFNAQEQALHHFKTSNQSYANASQAATFYSSTVNPSTRFVNALIYALLTGVGAWRIMSGQLSIGTLVTFLNYITQYTKPFNDISSVLAELQSALACGDRLYDILEKSDLSETGQNDVDWTDLKGDMAFKALSFSYQADQPLMTDVNISVPAGSKVAIVGPTGAGKSTLINLLLGFYDPQSGSILLDGHPITSYRRASLREGIGMVLQETWLKEASIHDNIAYGKPKATRQEVIKAAKADFFIKQLPDGYDTVLTDGGSNLSQGQRQLLTIARVFLKDPSILILDEATSSIDTRTELLIQKAFNKLMADKTSFIIAHRLSTIKTADLILVMVNGGIVEQGNHDQLMALKGVYFNMQNAQT</sequence>
<evidence type="ECO:0000256" key="4">
    <source>
        <dbReference type="ARBA" id="ARBA00022840"/>
    </source>
</evidence>
<proteinExistence type="predicted"/>
<keyword evidence="5 7" id="KW-1133">Transmembrane helix</keyword>
<evidence type="ECO:0000313" key="11">
    <source>
        <dbReference type="Proteomes" id="UP000025245"/>
    </source>
</evidence>
<evidence type="ECO:0000259" key="8">
    <source>
        <dbReference type="PROSITE" id="PS50893"/>
    </source>
</evidence>
<comment type="subcellular location">
    <subcellularLocation>
        <location evidence="1">Cell membrane</location>
        <topology evidence="1">Multi-pass membrane protein</topology>
    </subcellularLocation>
</comment>
<dbReference type="InterPro" id="IPR003593">
    <property type="entry name" value="AAA+_ATPase"/>
</dbReference>
<feature type="transmembrane region" description="Helical" evidence="7">
    <location>
        <begin position="135"/>
        <end position="154"/>
    </location>
</feature>
<evidence type="ECO:0000256" key="6">
    <source>
        <dbReference type="ARBA" id="ARBA00023136"/>
    </source>
</evidence>
<dbReference type="InterPro" id="IPR027417">
    <property type="entry name" value="P-loop_NTPase"/>
</dbReference>
<keyword evidence="3" id="KW-0547">Nucleotide-binding</keyword>
<dbReference type="Pfam" id="PF00005">
    <property type="entry name" value="ABC_tran"/>
    <property type="match status" value="1"/>
</dbReference>
<feature type="transmembrane region" description="Helical" evidence="7">
    <location>
        <begin position="161"/>
        <end position="181"/>
    </location>
</feature>
<dbReference type="EMBL" id="CP007586">
    <property type="protein sequence ID" value="AHY15530.1"/>
    <property type="molecule type" value="Genomic_DNA"/>
</dbReference>
<dbReference type="PROSITE" id="PS50929">
    <property type="entry name" value="ABC_TM1F"/>
    <property type="match status" value="1"/>
</dbReference>
<dbReference type="PANTHER" id="PTHR43394">
    <property type="entry name" value="ATP-DEPENDENT PERMEASE MDL1, MITOCHONDRIAL"/>
    <property type="match status" value="1"/>
</dbReference>
<evidence type="ECO:0000256" key="7">
    <source>
        <dbReference type="SAM" id="Phobius"/>
    </source>
</evidence>
<dbReference type="InterPro" id="IPR036640">
    <property type="entry name" value="ABC1_TM_sf"/>
</dbReference>
<evidence type="ECO:0000256" key="1">
    <source>
        <dbReference type="ARBA" id="ARBA00004651"/>
    </source>
</evidence>
<dbReference type="InterPro" id="IPR039421">
    <property type="entry name" value="Type_1_exporter"/>
</dbReference>
<evidence type="ECO:0000256" key="3">
    <source>
        <dbReference type="ARBA" id="ARBA00022741"/>
    </source>
</evidence>
<dbReference type="PROSITE" id="PS00211">
    <property type="entry name" value="ABC_TRANSPORTER_1"/>
    <property type="match status" value="1"/>
</dbReference>
<evidence type="ECO:0000256" key="2">
    <source>
        <dbReference type="ARBA" id="ARBA00022692"/>
    </source>
</evidence>
<dbReference type="SMART" id="SM00382">
    <property type="entry name" value="AAA"/>
    <property type="match status" value="1"/>
</dbReference>
<dbReference type="Pfam" id="PF00664">
    <property type="entry name" value="ABC_membrane"/>
    <property type="match status" value="1"/>
</dbReference>
<feature type="domain" description="ABC transmembrane type-1" evidence="9">
    <location>
        <begin position="24"/>
        <end position="306"/>
    </location>
</feature>
<gene>
    <name evidence="10" type="ORF">DQ08_03445</name>
</gene>
<name>A0ABM5QGX1_STRIN</name>
<organism evidence="10 11">
    <name type="scientific">Streptococcus iniae</name>
    <name type="common">Streptococcus shiloi</name>
    <dbReference type="NCBI Taxonomy" id="1346"/>
    <lineage>
        <taxon>Bacteria</taxon>
        <taxon>Bacillati</taxon>
        <taxon>Bacillota</taxon>
        <taxon>Bacilli</taxon>
        <taxon>Lactobacillales</taxon>
        <taxon>Streptococcaceae</taxon>
        <taxon>Streptococcus</taxon>
    </lineage>
</organism>
<keyword evidence="4 10" id="KW-0067">ATP-binding</keyword>
<dbReference type="PROSITE" id="PS50893">
    <property type="entry name" value="ABC_TRANSPORTER_2"/>
    <property type="match status" value="1"/>
</dbReference>
<keyword evidence="11" id="KW-1185">Reference proteome</keyword>